<keyword evidence="2" id="KW-1185">Reference proteome</keyword>
<dbReference type="EMBL" id="CAXIEN010000253">
    <property type="protein sequence ID" value="CAL1289660.1"/>
    <property type="molecule type" value="Genomic_DNA"/>
</dbReference>
<evidence type="ECO:0000313" key="1">
    <source>
        <dbReference type="EMBL" id="CAL1289660.1"/>
    </source>
</evidence>
<sequence length="38" mass="4757">MDFFHFNLVFRHFDYLDILSLLTVSNHLAKWYLNQRKI</sequence>
<organism evidence="1 2">
    <name type="scientific">Larinioides sclopetarius</name>
    <dbReference type="NCBI Taxonomy" id="280406"/>
    <lineage>
        <taxon>Eukaryota</taxon>
        <taxon>Metazoa</taxon>
        <taxon>Ecdysozoa</taxon>
        <taxon>Arthropoda</taxon>
        <taxon>Chelicerata</taxon>
        <taxon>Arachnida</taxon>
        <taxon>Araneae</taxon>
        <taxon>Araneomorphae</taxon>
        <taxon>Entelegynae</taxon>
        <taxon>Araneoidea</taxon>
        <taxon>Araneidae</taxon>
        <taxon>Larinioides</taxon>
    </lineage>
</organism>
<name>A0AAV2B063_9ARAC</name>
<comment type="caution">
    <text evidence="1">The sequence shown here is derived from an EMBL/GenBank/DDBJ whole genome shotgun (WGS) entry which is preliminary data.</text>
</comment>
<dbReference type="Proteomes" id="UP001497382">
    <property type="component" value="Unassembled WGS sequence"/>
</dbReference>
<accession>A0AAV2B063</accession>
<dbReference type="AlphaFoldDB" id="A0AAV2B063"/>
<evidence type="ECO:0000313" key="2">
    <source>
        <dbReference type="Proteomes" id="UP001497382"/>
    </source>
</evidence>
<gene>
    <name evidence="1" type="ORF">LARSCL_LOCUS16062</name>
</gene>
<protein>
    <submittedName>
        <fullName evidence="1">Uncharacterized protein</fullName>
    </submittedName>
</protein>
<proteinExistence type="predicted"/>
<reference evidence="1 2" key="1">
    <citation type="submission" date="2024-04" db="EMBL/GenBank/DDBJ databases">
        <authorList>
            <person name="Rising A."/>
            <person name="Reimegard J."/>
            <person name="Sonavane S."/>
            <person name="Akerstrom W."/>
            <person name="Nylinder S."/>
            <person name="Hedman E."/>
            <person name="Kallberg Y."/>
        </authorList>
    </citation>
    <scope>NUCLEOTIDE SEQUENCE [LARGE SCALE GENOMIC DNA]</scope>
</reference>